<evidence type="ECO:0000313" key="1">
    <source>
        <dbReference type="EMBL" id="GMH99439.1"/>
    </source>
</evidence>
<comment type="caution">
    <text evidence="1">The sequence shown here is derived from an EMBL/GenBank/DDBJ whole genome shotgun (WGS) entry which is preliminary data.</text>
</comment>
<dbReference type="Pfam" id="PF13306">
    <property type="entry name" value="LRR_5"/>
    <property type="match status" value="1"/>
</dbReference>
<dbReference type="AlphaFoldDB" id="A0A9W7F0S0"/>
<dbReference type="InterPro" id="IPR032675">
    <property type="entry name" value="LRR_dom_sf"/>
</dbReference>
<name>A0A9W7F0S0_9STRA</name>
<evidence type="ECO:0000313" key="2">
    <source>
        <dbReference type="Proteomes" id="UP001165122"/>
    </source>
</evidence>
<dbReference type="EMBL" id="BRXW01000010">
    <property type="protein sequence ID" value="GMH99439.1"/>
    <property type="molecule type" value="Genomic_DNA"/>
</dbReference>
<gene>
    <name evidence="1" type="ORF">TrLO_g151</name>
</gene>
<accession>A0A9W7F0S0</accession>
<dbReference type="Gene3D" id="3.80.10.10">
    <property type="entry name" value="Ribonuclease Inhibitor"/>
    <property type="match status" value="1"/>
</dbReference>
<reference evidence="2" key="1">
    <citation type="journal article" date="2023" name="Commun. Biol.">
        <title>Genome analysis of Parmales, the sister group of diatoms, reveals the evolutionary specialization of diatoms from phago-mixotrophs to photoautotrophs.</title>
        <authorList>
            <person name="Ban H."/>
            <person name="Sato S."/>
            <person name="Yoshikawa S."/>
            <person name="Yamada K."/>
            <person name="Nakamura Y."/>
            <person name="Ichinomiya M."/>
            <person name="Sato N."/>
            <person name="Blanc-Mathieu R."/>
            <person name="Endo H."/>
            <person name="Kuwata A."/>
            <person name="Ogata H."/>
        </authorList>
    </citation>
    <scope>NUCLEOTIDE SEQUENCE [LARGE SCALE GENOMIC DNA]</scope>
    <source>
        <strain evidence="2">NIES 3700</strain>
    </source>
</reference>
<keyword evidence="2" id="KW-1185">Reference proteome</keyword>
<protein>
    <submittedName>
        <fullName evidence="1">Uncharacterized protein</fullName>
    </submittedName>
</protein>
<proteinExistence type="predicted"/>
<dbReference type="InterPro" id="IPR026906">
    <property type="entry name" value="LRR_5"/>
</dbReference>
<sequence>MTLRLQTKGWTAAADAFMDEGVRSGAMKGIEWNNGLTERRKLVTRVIFFLNITKFGDYACAAAVSLIVVDIPEGVVSLDHGAFMCFSSLTTVSFPTTLTSIGEHSFCTSLRSLLSLD</sequence>
<dbReference type="Proteomes" id="UP001165122">
    <property type="component" value="Unassembled WGS sequence"/>
</dbReference>
<organism evidence="1 2">
    <name type="scientific">Triparma laevis f. longispina</name>
    <dbReference type="NCBI Taxonomy" id="1714387"/>
    <lineage>
        <taxon>Eukaryota</taxon>
        <taxon>Sar</taxon>
        <taxon>Stramenopiles</taxon>
        <taxon>Ochrophyta</taxon>
        <taxon>Bolidophyceae</taxon>
        <taxon>Parmales</taxon>
        <taxon>Triparmaceae</taxon>
        <taxon>Triparma</taxon>
    </lineage>
</organism>